<dbReference type="GO" id="GO:0004748">
    <property type="term" value="F:ribonucleoside-diphosphate reductase activity, thioredoxin disulfide as acceptor"/>
    <property type="evidence" value="ECO:0007669"/>
    <property type="project" value="TreeGrafter"/>
</dbReference>
<evidence type="ECO:0000313" key="5">
    <source>
        <dbReference type="EMBL" id="MCW3807167.1"/>
    </source>
</evidence>
<evidence type="ECO:0000259" key="4">
    <source>
        <dbReference type="PROSITE" id="PS51161"/>
    </source>
</evidence>
<dbReference type="GO" id="GO:0006260">
    <property type="term" value="P:DNA replication"/>
    <property type="evidence" value="ECO:0007669"/>
    <property type="project" value="InterPro"/>
</dbReference>
<dbReference type="Pfam" id="PF13597">
    <property type="entry name" value="NRDD"/>
    <property type="match status" value="1"/>
</dbReference>
<accession>A0AAE3MHI3</accession>
<dbReference type="EC" id="1.17.4.2" evidence="5"/>
<dbReference type="CDD" id="cd01675">
    <property type="entry name" value="RNR_III"/>
    <property type="match status" value="1"/>
</dbReference>
<dbReference type="RefSeq" id="WP_301201305.1">
    <property type="nucleotide sequence ID" value="NZ_JAPDPI010000039.1"/>
</dbReference>
<dbReference type="Proteomes" id="UP001207408">
    <property type="component" value="Unassembled WGS sequence"/>
</dbReference>
<dbReference type="NCBIfam" id="NF006126">
    <property type="entry name" value="PRK08270.1"/>
    <property type="match status" value="1"/>
</dbReference>
<keyword evidence="6" id="KW-1185">Reference proteome</keyword>
<evidence type="ECO:0000256" key="2">
    <source>
        <dbReference type="ARBA" id="ARBA00022840"/>
    </source>
</evidence>
<dbReference type="Gene3D" id="3.20.70.20">
    <property type="match status" value="1"/>
</dbReference>
<dbReference type="GO" id="GO:0005524">
    <property type="term" value="F:ATP binding"/>
    <property type="evidence" value="ECO:0007669"/>
    <property type="project" value="UniProtKB-UniRule"/>
</dbReference>
<gene>
    <name evidence="5" type="ORF">OM074_16140</name>
</gene>
<organism evidence="5 6">
    <name type="scientific">Plebeiibacterium marinum</name>
    <dbReference type="NCBI Taxonomy" id="2992111"/>
    <lineage>
        <taxon>Bacteria</taxon>
        <taxon>Pseudomonadati</taxon>
        <taxon>Bacteroidota</taxon>
        <taxon>Bacteroidia</taxon>
        <taxon>Marinilabiliales</taxon>
        <taxon>Marinilabiliaceae</taxon>
        <taxon>Plebeiibacterium</taxon>
    </lineage>
</organism>
<keyword evidence="1 3" id="KW-0547">Nucleotide-binding</keyword>
<dbReference type="NCBIfam" id="TIGR02487">
    <property type="entry name" value="NrdD"/>
    <property type="match status" value="1"/>
</dbReference>
<dbReference type="InterPro" id="IPR005144">
    <property type="entry name" value="ATP-cone_dom"/>
</dbReference>
<feature type="domain" description="ATP-cone" evidence="4">
    <location>
        <begin position="8"/>
        <end position="96"/>
    </location>
</feature>
<dbReference type="PROSITE" id="PS51161">
    <property type="entry name" value="ATP_CONE"/>
    <property type="match status" value="1"/>
</dbReference>
<sequence length="716" mass="81960">MKIDGAIKTVQKRDGRVVPFESAKITFAIFKALRAVGEPNRDLAQQITNNVIAQIQTKTACVEDIQDMVEMELFKQNQFKAAKAYIIYRKQHDGIRNVKELFSNVDIIDDYINNNDWRIKESANSTYSLQGMNQHVSTIISSQYWLNKIYPSEIGNAHKQGKLHIHDLGFVSVYCVGWDLYELIMTGFKGVPGKVESKPANHFRTLLGQIVNFFYTMQGEAAGAQAFSNFDTYLAPFIRHDNLSYKEVKQSLQEFMFNMNIPTRVGFQTPFTNITLDLEVPSNMKDTAVIIGGEIKDSTYGDYRHEMDIFNKAFAEVMTEGDSNGRIFSFPIPTYNITKDFDWDNEYRQPIWEMTAKYGIPYFSNFVNSDMSPDDVRSMCCRLRIDTSELKSRGGGLFGANPLTGSVGVVTLNMPRIAYESRSEEELFQRIAKLMTLAKDSLEIKRKVIEQLTENGLYPYSKFYLRHIRAKNGAYWDNHFSTIGLVGMNEMLLNFYGYDITTPEGNKQAQNIMIFMRQKLQEFQEETGHIYNLEATPAEGTTYRLAKLDKAEFPDIIVANDKQVRENNAAPYYTNSSQLPVGHTDDIFEALELQDDLQTKYTGGTVFHTFVGESQLPPASVKILAKTICENFRLPYFSLSPTFSICPEHGYIYGEHHKCPKCETQGKENVCEVYSRIVGYLRPVDQWNNGKRAEYSDRKLFDKKIKVNQEPEVVDC</sequence>
<dbReference type="AlphaFoldDB" id="A0AAE3MHI3"/>
<dbReference type="Pfam" id="PF03477">
    <property type="entry name" value="ATP-cone"/>
    <property type="match status" value="1"/>
</dbReference>
<protein>
    <submittedName>
        <fullName evidence="5">Ribonucleoside triphosphate reductase</fullName>
        <ecNumber evidence="5">1.17.4.2</ecNumber>
    </submittedName>
</protein>
<dbReference type="GO" id="GO:0009265">
    <property type="term" value="P:2'-deoxyribonucleotide biosynthetic process"/>
    <property type="evidence" value="ECO:0007669"/>
    <property type="project" value="TreeGrafter"/>
</dbReference>
<dbReference type="PANTHER" id="PTHR21075">
    <property type="entry name" value="ANAEROBIC RIBONUCLEOSIDE-TRIPHOSPHATE REDUCTASE"/>
    <property type="match status" value="1"/>
</dbReference>
<dbReference type="SUPFAM" id="SSF51998">
    <property type="entry name" value="PFL-like glycyl radical enzymes"/>
    <property type="match status" value="1"/>
</dbReference>
<comment type="caution">
    <text evidence="5">The sequence shown here is derived from an EMBL/GenBank/DDBJ whole genome shotgun (WGS) entry which is preliminary data.</text>
</comment>
<keyword evidence="2 3" id="KW-0067">ATP-binding</keyword>
<dbReference type="GO" id="GO:0031250">
    <property type="term" value="C:anaerobic ribonucleoside-triphosphate reductase complex"/>
    <property type="evidence" value="ECO:0007669"/>
    <property type="project" value="TreeGrafter"/>
</dbReference>
<keyword evidence="5" id="KW-0560">Oxidoreductase</keyword>
<dbReference type="EMBL" id="JAPDPI010000039">
    <property type="protein sequence ID" value="MCW3807167.1"/>
    <property type="molecule type" value="Genomic_DNA"/>
</dbReference>
<evidence type="ECO:0000313" key="6">
    <source>
        <dbReference type="Proteomes" id="UP001207408"/>
    </source>
</evidence>
<dbReference type="InterPro" id="IPR012833">
    <property type="entry name" value="NrdD"/>
</dbReference>
<name>A0AAE3MHI3_9BACT</name>
<dbReference type="PANTHER" id="PTHR21075:SF0">
    <property type="entry name" value="ANAEROBIC RIBONUCLEOSIDE-TRIPHOSPHATE REDUCTASE"/>
    <property type="match status" value="1"/>
</dbReference>
<evidence type="ECO:0000256" key="3">
    <source>
        <dbReference type="PROSITE-ProRule" id="PRU00492"/>
    </source>
</evidence>
<proteinExistence type="predicted"/>
<evidence type="ECO:0000256" key="1">
    <source>
        <dbReference type="ARBA" id="ARBA00022741"/>
    </source>
</evidence>
<dbReference type="GO" id="GO:0008998">
    <property type="term" value="F:ribonucleoside-triphosphate reductase (thioredoxin) activity"/>
    <property type="evidence" value="ECO:0007669"/>
    <property type="project" value="UniProtKB-EC"/>
</dbReference>
<reference evidence="5" key="1">
    <citation type="submission" date="2022-10" db="EMBL/GenBank/DDBJ databases">
        <authorList>
            <person name="Yu W.X."/>
        </authorList>
    </citation>
    <scope>NUCLEOTIDE SEQUENCE</scope>
    <source>
        <strain evidence="5">D04</strain>
    </source>
</reference>